<evidence type="ECO:0000256" key="1">
    <source>
        <dbReference type="SAM" id="Phobius"/>
    </source>
</evidence>
<keyword evidence="2" id="KW-0150">Chloroplast</keyword>
<accession>A0A1G4NZS9</accession>
<reference evidence="2" key="2">
    <citation type="submission" date="2016-10" db="EMBL/GenBank/DDBJ databases">
        <authorList>
            <person name="de Groot N.N."/>
        </authorList>
    </citation>
    <scope>NUCLEOTIDE SEQUENCE</scope>
    <source>
        <strain evidence="2">J.0126</strain>
    </source>
</reference>
<evidence type="ECO:0000313" key="2">
    <source>
        <dbReference type="EMBL" id="SCW24134.1"/>
    </source>
</evidence>
<dbReference type="EMBL" id="LT622877">
    <property type="protein sequence ID" value="SCW24134.1"/>
    <property type="molecule type" value="Genomic_DNA"/>
</dbReference>
<keyword evidence="1" id="KW-1133">Transmembrane helix</keyword>
<name>A0A1G4NZS9_9FLOR</name>
<dbReference type="GeneID" id="30001275"/>
<dbReference type="InterPro" id="IPR011990">
    <property type="entry name" value="TPR-like_helical_dom_sf"/>
</dbReference>
<gene>
    <name evidence="2" type="primary">ycf37</name>
    <name evidence="2" type="ORF">J0126_37</name>
</gene>
<reference evidence="2" key="1">
    <citation type="submission" date="2016-10" db="EMBL/GenBank/DDBJ databases">
        <title>Chloroplast genomes as a tool to resolve red algal phylogenies: a case study in the Nemaliales.</title>
        <authorList>
            <person name="Costa J.F."/>
            <person name="Lin S.M."/>
            <person name="Macaya E.C."/>
            <person name="Fernandez-Garcia C."/>
            <person name="Verbruggen H."/>
        </authorList>
    </citation>
    <scope>NUCLEOTIDE SEQUENCE</scope>
    <source>
        <strain evidence="2">J.0126</strain>
    </source>
</reference>
<sequence length="115" mass="13714">MPIIYLTFLSFILSPLTYILLIQNINFYKYENAFSIISAEKRNNLDKSHLHYQISQIYMRQHQWFKAITILDNLSLDQSSNMYYKEIAIVLKKNRQDTLANKYCIPSLTQTQNKQ</sequence>
<keyword evidence="1" id="KW-0472">Membrane</keyword>
<dbReference type="AlphaFoldDB" id="A0A1G4NZS9"/>
<feature type="transmembrane region" description="Helical" evidence="1">
    <location>
        <begin position="6"/>
        <end position="28"/>
    </location>
</feature>
<dbReference type="RefSeq" id="YP_009315476.1">
    <property type="nucleotide sequence ID" value="NC_031667.1"/>
</dbReference>
<keyword evidence="2" id="KW-0934">Plastid</keyword>
<organism evidence="2">
    <name type="scientific">Liagora brachyclada</name>
    <dbReference type="NCBI Taxonomy" id="1884665"/>
    <lineage>
        <taxon>Eukaryota</taxon>
        <taxon>Rhodophyta</taxon>
        <taxon>Florideophyceae</taxon>
        <taxon>Nemaliophycidae</taxon>
        <taxon>Nemaliales</taxon>
        <taxon>Liagoraceae</taxon>
        <taxon>Liagora</taxon>
    </lineage>
</organism>
<keyword evidence="1" id="KW-0812">Transmembrane</keyword>
<protein>
    <submittedName>
        <fullName evidence="2">Uncharacterized protein</fullName>
    </submittedName>
</protein>
<proteinExistence type="predicted"/>
<geneLocation type="chloroplast" evidence="2"/>
<dbReference type="SUPFAM" id="SSF48452">
    <property type="entry name" value="TPR-like"/>
    <property type="match status" value="1"/>
</dbReference>